<name>A0A1F7IHE3_9BACT</name>
<sequence>MSACEICIFKKLKFFHKINKYRYYLCPNCQTLFLVPKPTVSQITKYYKKSFEYTAGETNEKEIRKRAKIILKNFKRLNPNGKTLLDIGSGYGYFLDEARNFEYEIHGVEPSKTLYSTSIKRLIEVVITNMNFENYFSMYKLKKFDFITIIHTVEHVLNPKQTLHKAIGLLNPGGILYIETPNVDSHLFRSEKYNYTFLTPPDHIWLFSKKSFKKMLGNNSGIRIERISSYSYPEHFMGILKRNFKYQISSIKSGKKIRKKTFSNLENLDLGFVWKLEIGNWKFFKYLLLDRIISPILTPFLNLGIYGSILELYIRKK</sequence>
<keyword evidence="1" id="KW-0812">Transmembrane</keyword>
<dbReference type="PANTHER" id="PTHR43861">
    <property type="entry name" value="TRANS-ACONITATE 2-METHYLTRANSFERASE-RELATED"/>
    <property type="match status" value="1"/>
</dbReference>
<dbReference type="EMBL" id="MGAF01000004">
    <property type="protein sequence ID" value="OGK42779.1"/>
    <property type="molecule type" value="Genomic_DNA"/>
</dbReference>
<comment type="caution">
    <text evidence="2">The sequence shown here is derived from an EMBL/GenBank/DDBJ whole genome shotgun (WGS) entry which is preliminary data.</text>
</comment>
<feature type="transmembrane region" description="Helical" evidence="1">
    <location>
        <begin position="292"/>
        <end position="314"/>
    </location>
</feature>
<dbReference type="InterPro" id="IPR029063">
    <property type="entry name" value="SAM-dependent_MTases_sf"/>
</dbReference>
<dbReference type="CDD" id="cd02440">
    <property type="entry name" value="AdoMet_MTases"/>
    <property type="match status" value="1"/>
</dbReference>
<dbReference type="Proteomes" id="UP000179270">
    <property type="component" value="Unassembled WGS sequence"/>
</dbReference>
<gene>
    <name evidence="2" type="ORF">A3A74_01020</name>
</gene>
<proteinExistence type="predicted"/>
<evidence type="ECO:0008006" key="4">
    <source>
        <dbReference type="Google" id="ProtNLM"/>
    </source>
</evidence>
<keyword evidence="1" id="KW-1133">Transmembrane helix</keyword>
<keyword evidence="1" id="KW-0472">Membrane</keyword>
<evidence type="ECO:0000313" key="3">
    <source>
        <dbReference type="Proteomes" id="UP000179270"/>
    </source>
</evidence>
<dbReference type="Pfam" id="PF13489">
    <property type="entry name" value="Methyltransf_23"/>
    <property type="match status" value="1"/>
</dbReference>
<organism evidence="2 3">
    <name type="scientific">Candidatus Roizmanbacteria bacterium RIFCSPLOWO2_01_FULL_35_13</name>
    <dbReference type="NCBI Taxonomy" id="1802055"/>
    <lineage>
        <taxon>Bacteria</taxon>
        <taxon>Candidatus Roizmaniibacteriota</taxon>
    </lineage>
</organism>
<dbReference type="SUPFAM" id="SSF53335">
    <property type="entry name" value="S-adenosyl-L-methionine-dependent methyltransferases"/>
    <property type="match status" value="1"/>
</dbReference>
<dbReference type="STRING" id="1802055.A3A74_01020"/>
<accession>A0A1F7IHE3</accession>
<reference evidence="2 3" key="1">
    <citation type="journal article" date="2016" name="Nat. Commun.">
        <title>Thousands of microbial genomes shed light on interconnected biogeochemical processes in an aquifer system.</title>
        <authorList>
            <person name="Anantharaman K."/>
            <person name="Brown C.T."/>
            <person name="Hug L.A."/>
            <person name="Sharon I."/>
            <person name="Castelle C.J."/>
            <person name="Probst A.J."/>
            <person name="Thomas B.C."/>
            <person name="Singh A."/>
            <person name="Wilkins M.J."/>
            <person name="Karaoz U."/>
            <person name="Brodie E.L."/>
            <person name="Williams K.H."/>
            <person name="Hubbard S.S."/>
            <person name="Banfield J.F."/>
        </authorList>
    </citation>
    <scope>NUCLEOTIDE SEQUENCE [LARGE SCALE GENOMIC DNA]</scope>
</reference>
<evidence type="ECO:0000313" key="2">
    <source>
        <dbReference type="EMBL" id="OGK42779.1"/>
    </source>
</evidence>
<dbReference type="AlphaFoldDB" id="A0A1F7IHE3"/>
<dbReference type="Gene3D" id="3.40.50.150">
    <property type="entry name" value="Vaccinia Virus protein VP39"/>
    <property type="match status" value="1"/>
</dbReference>
<protein>
    <recommendedName>
        <fullName evidence="4">Methyltransferase type 11 domain-containing protein</fullName>
    </recommendedName>
</protein>
<evidence type="ECO:0000256" key="1">
    <source>
        <dbReference type="SAM" id="Phobius"/>
    </source>
</evidence>
<dbReference type="PANTHER" id="PTHR43861:SF6">
    <property type="entry name" value="METHYLTRANSFERASE TYPE 11"/>
    <property type="match status" value="1"/>
</dbReference>